<comment type="subcellular location">
    <subcellularLocation>
        <location evidence="1">Cytoplasm</location>
        <location evidence="1">Cytoskeleton</location>
        <location evidence="1">Spindle</location>
    </subcellularLocation>
</comment>
<dbReference type="GO" id="GO:0051301">
    <property type="term" value="P:cell division"/>
    <property type="evidence" value="ECO:0007669"/>
    <property type="project" value="UniProtKB-KW"/>
</dbReference>
<reference evidence="11 12" key="1">
    <citation type="submission" date="2019-02" db="EMBL/GenBank/DDBJ databases">
        <title>Genome sequencing of the rare red list fungi Bondarzewia mesenterica.</title>
        <authorList>
            <person name="Buettner E."/>
            <person name="Kellner H."/>
        </authorList>
    </citation>
    <scope>NUCLEOTIDE SEQUENCE [LARGE SCALE GENOMIC DNA]</scope>
    <source>
        <strain evidence="11 12">DSM 108281</strain>
    </source>
</reference>
<organism evidence="11 12">
    <name type="scientific">Bondarzewia mesenterica</name>
    <dbReference type="NCBI Taxonomy" id="1095465"/>
    <lineage>
        <taxon>Eukaryota</taxon>
        <taxon>Fungi</taxon>
        <taxon>Dikarya</taxon>
        <taxon>Basidiomycota</taxon>
        <taxon>Agaricomycotina</taxon>
        <taxon>Agaricomycetes</taxon>
        <taxon>Russulales</taxon>
        <taxon>Bondarzewiaceae</taxon>
        <taxon>Bondarzewia</taxon>
    </lineage>
</organism>
<evidence type="ECO:0000256" key="1">
    <source>
        <dbReference type="ARBA" id="ARBA00004186"/>
    </source>
</evidence>
<dbReference type="EMBL" id="SGPL01000120">
    <property type="protein sequence ID" value="THH17224.1"/>
    <property type="molecule type" value="Genomic_DNA"/>
</dbReference>
<protein>
    <submittedName>
        <fullName evidence="11">Uncharacterized protein</fullName>
    </submittedName>
</protein>
<dbReference type="OrthoDB" id="5372507at2759"/>
<dbReference type="GO" id="GO:0005829">
    <property type="term" value="C:cytosol"/>
    <property type="evidence" value="ECO:0007669"/>
    <property type="project" value="TreeGrafter"/>
</dbReference>
<accession>A0A4S4LX78</accession>
<dbReference type="AlphaFoldDB" id="A0A4S4LX78"/>
<evidence type="ECO:0000256" key="5">
    <source>
        <dbReference type="ARBA" id="ARBA00022701"/>
    </source>
</evidence>
<dbReference type="GO" id="GO:0005874">
    <property type="term" value="C:microtubule"/>
    <property type="evidence" value="ECO:0007669"/>
    <property type="project" value="UniProtKB-KW"/>
</dbReference>
<feature type="compositionally biased region" description="Polar residues" evidence="10">
    <location>
        <begin position="1"/>
        <end position="18"/>
    </location>
</feature>
<evidence type="ECO:0000256" key="3">
    <source>
        <dbReference type="ARBA" id="ARBA00022490"/>
    </source>
</evidence>
<evidence type="ECO:0000256" key="4">
    <source>
        <dbReference type="ARBA" id="ARBA00022618"/>
    </source>
</evidence>
<keyword evidence="8" id="KW-0206">Cytoskeleton</keyword>
<dbReference type="GO" id="GO:0051225">
    <property type="term" value="P:spindle assembly"/>
    <property type="evidence" value="ECO:0007669"/>
    <property type="project" value="InterPro"/>
</dbReference>
<evidence type="ECO:0000256" key="10">
    <source>
        <dbReference type="SAM" id="MobiDB-lite"/>
    </source>
</evidence>
<dbReference type="GO" id="GO:0070652">
    <property type="term" value="C:HAUS complex"/>
    <property type="evidence" value="ECO:0007669"/>
    <property type="project" value="InterPro"/>
</dbReference>
<name>A0A4S4LX78_9AGAM</name>
<evidence type="ECO:0000256" key="8">
    <source>
        <dbReference type="ARBA" id="ARBA00023212"/>
    </source>
</evidence>
<keyword evidence="3" id="KW-0963">Cytoplasm</keyword>
<evidence type="ECO:0000313" key="11">
    <source>
        <dbReference type="EMBL" id="THH17224.1"/>
    </source>
</evidence>
<keyword evidence="5" id="KW-0493">Microtubule</keyword>
<comment type="similarity">
    <text evidence="2">Belongs to the HAUS1 family.</text>
</comment>
<dbReference type="Proteomes" id="UP000310158">
    <property type="component" value="Unassembled WGS sequence"/>
</dbReference>
<evidence type="ECO:0000256" key="6">
    <source>
        <dbReference type="ARBA" id="ARBA00022776"/>
    </source>
</evidence>
<keyword evidence="9" id="KW-0131">Cell cycle</keyword>
<dbReference type="PANTHER" id="PTHR31570:SF1">
    <property type="entry name" value="HAUS AUGMIN-LIKE COMPLEX SUBUNIT 1"/>
    <property type="match status" value="1"/>
</dbReference>
<comment type="caution">
    <text evidence="11">The sequence shown here is derived from an EMBL/GenBank/DDBJ whole genome shotgun (WGS) entry which is preliminary data.</text>
</comment>
<keyword evidence="12" id="KW-1185">Reference proteome</keyword>
<dbReference type="PANTHER" id="PTHR31570">
    <property type="entry name" value="HAUS AUGMIN-LIKE COMPLEX SUBUNIT 1"/>
    <property type="match status" value="1"/>
</dbReference>
<keyword evidence="4" id="KW-0132">Cell division</keyword>
<gene>
    <name evidence="11" type="ORF">EW146_g3544</name>
</gene>
<evidence type="ECO:0000313" key="12">
    <source>
        <dbReference type="Proteomes" id="UP000310158"/>
    </source>
</evidence>
<evidence type="ECO:0000256" key="2">
    <source>
        <dbReference type="ARBA" id="ARBA00005479"/>
    </source>
</evidence>
<dbReference type="InterPro" id="IPR026243">
    <property type="entry name" value="HAUS1"/>
</dbReference>
<dbReference type="GO" id="GO:0005819">
    <property type="term" value="C:spindle"/>
    <property type="evidence" value="ECO:0007669"/>
    <property type="project" value="UniProtKB-SubCell"/>
</dbReference>
<keyword evidence="6" id="KW-0498">Mitosis</keyword>
<evidence type="ECO:0000256" key="9">
    <source>
        <dbReference type="ARBA" id="ARBA00023306"/>
    </source>
</evidence>
<feature type="region of interest" description="Disordered" evidence="10">
    <location>
        <begin position="1"/>
        <end position="23"/>
    </location>
</feature>
<evidence type="ECO:0000256" key="7">
    <source>
        <dbReference type="ARBA" id="ARBA00023054"/>
    </source>
</evidence>
<proteinExistence type="inferred from homology"/>
<sequence>MSKNNGPESDAGPSTSENASEDRESLYYSLKGKDVRHLYKDAPGGLVLSDEVEERLSLLVRIAEALGVDDMSFSSYSAAIARLSAETLSVKQENLHMRRAENELEVHLTSVKHEHRLIVKPSCFIIVFSLIHTDTCAGDPCLVITTQKEMPEEPSVTIGEFLKQRERIRDREKALRTKRAKVEIFKGLPPNLALAQQELRGARKDLVMLTDLRERLLERMAEGVS</sequence>
<keyword evidence="7" id="KW-0175">Coiled coil</keyword>